<dbReference type="PROSITE" id="PS51257">
    <property type="entry name" value="PROKAR_LIPOPROTEIN"/>
    <property type="match status" value="1"/>
</dbReference>
<organism evidence="2 3">
    <name type="scientific">Steinernema hermaphroditum</name>
    <dbReference type="NCBI Taxonomy" id="289476"/>
    <lineage>
        <taxon>Eukaryota</taxon>
        <taxon>Metazoa</taxon>
        <taxon>Ecdysozoa</taxon>
        <taxon>Nematoda</taxon>
        <taxon>Chromadorea</taxon>
        <taxon>Rhabditida</taxon>
        <taxon>Tylenchina</taxon>
        <taxon>Panagrolaimomorpha</taxon>
        <taxon>Strongyloidoidea</taxon>
        <taxon>Steinernematidae</taxon>
        <taxon>Steinernema</taxon>
    </lineage>
</organism>
<evidence type="ECO:0000313" key="2">
    <source>
        <dbReference type="EMBL" id="KAK0396224.1"/>
    </source>
</evidence>
<evidence type="ECO:0000256" key="1">
    <source>
        <dbReference type="SAM" id="SignalP"/>
    </source>
</evidence>
<keyword evidence="1" id="KW-0732">Signal</keyword>
<name>A0AA39GZW9_9BILA</name>
<protein>
    <submittedName>
        <fullName evidence="2">Uncharacterized protein</fullName>
    </submittedName>
</protein>
<keyword evidence="3" id="KW-1185">Reference proteome</keyword>
<accession>A0AA39GZW9</accession>
<evidence type="ECO:0000313" key="3">
    <source>
        <dbReference type="Proteomes" id="UP001175271"/>
    </source>
</evidence>
<sequence length="203" mass="22058">MKTLFVLAAIFVTASASCVDGVNNVIKLADVTDETLSVHLKDVVLQTYDASDKPRCFSSQAEMFFPGSIKLISGDVIVREKTDLAANGVAKLTMAKNSFLVGNVCRDGVAVSSFVPKNDCQFNFCQLLGNGICTLLTTPGTHTLSQIEQTANFTGVIQLPKIPSIINNVLRGQWKIEMKLVSGDKDVADIKFPSNTEWLNIDR</sequence>
<dbReference type="Proteomes" id="UP001175271">
    <property type="component" value="Unassembled WGS sequence"/>
</dbReference>
<comment type="caution">
    <text evidence="2">The sequence shown here is derived from an EMBL/GenBank/DDBJ whole genome shotgun (WGS) entry which is preliminary data.</text>
</comment>
<proteinExistence type="predicted"/>
<feature type="chain" id="PRO_5041462479" evidence="1">
    <location>
        <begin position="17"/>
        <end position="203"/>
    </location>
</feature>
<reference evidence="2" key="1">
    <citation type="submission" date="2023-06" db="EMBL/GenBank/DDBJ databases">
        <title>Genomic analysis of the entomopathogenic nematode Steinernema hermaphroditum.</title>
        <authorList>
            <person name="Schwarz E.M."/>
            <person name="Heppert J.K."/>
            <person name="Baniya A."/>
            <person name="Schwartz H.T."/>
            <person name="Tan C.-H."/>
            <person name="Antoshechkin I."/>
            <person name="Sternberg P.W."/>
            <person name="Goodrich-Blair H."/>
            <person name="Dillman A.R."/>
        </authorList>
    </citation>
    <scope>NUCLEOTIDE SEQUENCE</scope>
    <source>
        <strain evidence="2">PS9179</strain>
        <tissue evidence="2">Whole animal</tissue>
    </source>
</reference>
<gene>
    <name evidence="2" type="ORF">QR680_001627</name>
</gene>
<dbReference type="EMBL" id="JAUCMV010000005">
    <property type="protein sequence ID" value="KAK0396224.1"/>
    <property type="molecule type" value="Genomic_DNA"/>
</dbReference>
<feature type="signal peptide" evidence="1">
    <location>
        <begin position="1"/>
        <end position="16"/>
    </location>
</feature>
<dbReference type="AlphaFoldDB" id="A0AA39GZW9"/>